<feature type="compositionally biased region" description="Basic residues" evidence="1">
    <location>
        <begin position="85"/>
        <end position="97"/>
    </location>
</feature>
<feature type="region of interest" description="Disordered" evidence="1">
    <location>
        <begin position="49"/>
        <end position="97"/>
    </location>
</feature>
<comment type="caution">
    <text evidence="2">The sequence shown here is derived from an EMBL/GenBank/DDBJ whole genome shotgun (WGS) entry which is preliminary data.</text>
</comment>
<accession>A0A8H7EW31</accession>
<evidence type="ECO:0000313" key="2">
    <source>
        <dbReference type="EMBL" id="KAF7760135.1"/>
    </source>
</evidence>
<dbReference type="Proteomes" id="UP000629468">
    <property type="component" value="Unassembled WGS sequence"/>
</dbReference>
<sequence>MAPPSRTPFYSFSESYYPSTVQFGHDVHQFDDVIDDKMNIDSTTASSSNLYEENIDAPSSSSSSSSSSSTILSPSAIRSTNSSTRRTKSSSHTLRYKHSFPHRRRRHLFRRSSIHPQLPHAFAQPSTYRYTPYIPISVTGGGHLDSTEFRGGCMIQAAPLTTTAASLDNDNLGDM</sequence>
<dbReference type="AlphaFoldDB" id="A0A8H7EW31"/>
<reference evidence="2 3" key="1">
    <citation type="journal article" name="Sci. Rep.">
        <title>Telomere-to-telomere assembled and centromere annotated genomes of the two main subspecies of the button mushroom Agaricus bisporus reveal especially polymorphic chromosome ends.</title>
        <authorList>
            <person name="Sonnenberg A.S.M."/>
            <person name="Sedaghat-Telgerd N."/>
            <person name="Lavrijssen B."/>
            <person name="Ohm R.A."/>
            <person name="Hendrickx P.M."/>
            <person name="Scholtmeijer K."/>
            <person name="Baars J.J.P."/>
            <person name="van Peer A."/>
        </authorList>
    </citation>
    <scope>NUCLEOTIDE SEQUENCE [LARGE SCALE GENOMIC DNA]</scope>
    <source>
        <strain evidence="2 3">H119_p4</strain>
    </source>
</reference>
<evidence type="ECO:0000256" key="1">
    <source>
        <dbReference type="SAM" id="MobiDB-lite"/>
    </source>
</evidence>
<protein>
    <submittedName>
        <fullName evidence="2">Uncharacterized protein</fullName>
    </submittedName>
</protein>
<dbReference type="EMBL" id="JABXXO010000015">
    <property type="protein sequence ID" value="KAF7760135.1"/>
    <property type="molecule type" value="Genomic_DNA"/>
</dbReference>
<name>A0A8H7EW31_AGABI</name>
<gene>
    <name evidence="2" type="ORF">Agabi119p4_10811</name>
</gene>
<feature type="compositionally biased region" description="Low complexity" evidence="1">
    <location>
        <begin position="59"/>
        <end position="84"/>
    </location>
</feature>
<organism evidence="2 3">
    <name type="scientific">Agaricus bisporus var. burnettii</name>
    <dbReference type="NCBI Taxonomy" id="192524"/>
    <lineage>
        <taxon>Eukaryota</taxon>
        <taxon>Fungi</taxon>
        <taxon>Dikarya</taxon>
        <taxon>Basidiomycota</taxon>
        <taxon>Agaricomycotina</taxon>
        <taxon>Agaricomycetes</taxon>
        <taxon>Agaricomycetidae</taxon>
        <taxon>Agaricales</taxon>
        <taxon>Agaricineae</taxon>
        <taxon>Agaricaceae</taxon>
        <taxon>Agaricus</taxon>
    </lineage>
</organism>
<proteinExistence type="predicted"/>
<evidence type="ECO:0000313" key="3">
    <source>
        <dbReference type="Proteomes" id="UP000629468"/>
    </source>
</evidence>